<dbReference type="RefSeq" id="WP_376836701.1">
    <property type="nucleotide sequence ID" value="NZ_JBHLSW010000007.1"/>
</dbReference>
<evidence type="ECO:0000313" key="2">
    <source>
        <dbReference type="Proteomes" id="UP001589906"/>
    </source>
</evidence>
<comment type="caution">
    <text evidence="1">The sequence shown here is derived from an EMBL/GenBank/DDBJ whole genome shotgun (WGS) entry which is preliminary data.</text>
</comment>
<protein>
    <submittedName>
        <fullName evidence="1">Uncharacterized protein</fullName>
    </submittedName>
</protein>
<accession>A0ABV6R4V9</accession>
<proteinExistence type="predicted"/>
<name>A0ABV6R4V9_9CAUL</name>
<evidence type="ECO:0000313" key="1">
    <source>
        <dbReference type="EMBL" id="MFC0634667.1"/>
    </source>
</evidence>
<gene>
    <name evidence="1" type="ORF">ACFFGE_12365</name>
</gene>
<keyword evidence="2" id="KW-1185">Reference proteome</keyword>
<organism evidence="1 2">
    <name type="scientific">Brevundimonas balnearis</name>
    <dbReference type="NCBI Taxonomy" id="1572858"/>
    <lineage>
        <taxon>Bacteria</taxon>
        <taxon>Pseudomonadati</taxon>
        <taxon>Pseudomonadota</taxon>
        <taxon>Alphaproteobacteria</taxon>
        <taxon>Caulobacterales</taxon>
        <taxon>Caulobacteraceae</taxon>
        <taxon>Brevundimonas</taxon>
    </lineage>
</organism>
<sequence>MSAISNSTKYKAQVYDLALNAFFRARDLDAESLGMPKADVGWDIAEAMVAAAVSGVTYKTRSQATLIDAAMLLRGLADKIEQDGLASLDWGYKGDMLSRHAWRPDIRTSEGLDELDKRTAALIDGLMGTTRSLTVADKRAIVCLSFVRMALDQVCDLIDQEPENAEPIRSLAVAIVENRLEELKTTSSAQ</sequence>
<dbReference type="Proteomes" id="UP001589906">
    <property type="component" value="Unassembled WGS sequence"/>
</dbReference>
<dbReference type="EMBL" id="JBHLSW010000007">
    <property type="protein sequence ID" value="MFC0634667.1"/>
    <property type="molecule type" value="Genomic_DNA"/>
</dbReference>
<reference evidence="1 2" key="1">
    <citation type="submission" date="2024-09" db="EMBL/GenBank/DDBJ databases">
        <authorList>
            <person name="Sun Q."/>
            <person name="Mori K."/>
        </authorList>
    </citation>
    <scope>NUCLEOTIDE SEQUENCE [LARGE SCALE GENOMIC DNA]</scope>
    <source>
        <strain evidence="1 2">NCAIM B.02621</strain>
    </source>
</reference>